<keyword evidence="6 7" id="KW-0012">Acyltransferase</keyword>
<comment type="subcellular location">
    <subcellularLocation>
        <location evidence="1">Cell inner membrane</location>
    </subcellularLocation>
</comment>
<protein>
    <submittedName>
        <fullName evidence="7">Lipid A biosynthesis acyltransferase</fullName>
    </submittedName>
</protein>
<sequence>MLGYYIVKLFSKFMCISPMWLRKLVAKFLGSVAVAVVPRWRMQMAEANIRECLGVDEARAAEIAADSLHRFGRMVVEVMRFPLLNKDNIDKKVKVEGLEYLEAAYAQGKGVIMATGHYGNWELLGATVALHGYPMLSITRKQNNGHMDKLINEFRQMVGQKVTYNRGEHGLLAISRMLREKNLLGILYDQDTNDDGVRIDLFGKDSVIPMGPAALSRIYGSPILPIFLHNNTDGTCTAKIYPPLYTPKTKNKEQDFYAVTRELVTILEHEIIAHPEMWFWVHDRWKDGRQRFGRKK</sequence>
<dbReference type="GO" id="GO:0009247">
    <property type="term" value="P:glycolipid biosynthetic process"/>
    <property type="evidence" value="ECO:0007669"/>
    <property type="project" value="UniProtKB-ARBA"/>
</dbReference>
<dbReference type="STRING" id="626940.BHW43_00380"/>
<reference evidence="7 8" key="1">
    <citation type="journal article" date="2016" name="Nat. Biotechnol.">
        <title>Measurement of bacterial replication rates in microbial communities.</title>
        <authorList>
            <person name="Brown C.T."/>
            <person name="Olm M.R."/>
            <person name="Thomas B.C."/>
            <person name="Banfield J.F."/>
        </authorList>
    </citation>
    <scope>NUCLEOTIDE SEQUENCE [LARGE SCALE GENOMIC DNA]</scope>
    <source>
        <strain evidence="7">46_33</strain>
    </source>
</reference>
<dbReference type="RefSeq" id="WP_303679090.1">
    <property type="nucleotide sequence ID" value="NZ_DAWEIQ010000019.1"/>
</dbReference>
<accession>A0A1Q6RAH7</accession>
<evidence type="ECO:0000313" key="8">
    <source>
        <dbReference type="Proteomes" id="UP000186777"/>
    </source>
</evidence>
<dbReference type="PANTHER" id="PTHR30606">
    <property type="entry name" value="LIPID A BIOSYNTHESIS LAUROYL ACYLTRANSFERASE"/>
    <property type="match status" value="1"/>
</dbReference>
<keyword evidence="3" id="KW-0997">Cell inner membrane</keyword>
<dbReference type="GO" id="GO:0016746">
    <property type="term" value="F:acyltransferase activity"/>
    <property type="evidence" value="ECO:0007669"/>
    <property type="project" value="UniProtKB-KW"/>
</dbReference>
<evidence type="ECO:0000256" key="6">
    <source>
        <dbReference type="ARBA" id="ARBA00023315"/>
    </source>
</evidence>
<organism evidence="7 8">
    <name type="scientific">Phascolarctobacterium succinatutens</name>
    <dbReference type="NCBI Taxonomy" id="626940"/>
    <lineage>
        <taxon>Bacteria</taxon>
        <taxon>Bacillati</taxon>
        <taxon>Bacillota</taxon>
        <taxon>Negativicutes</taxon>
        <taxon>Acidaminococcales</taxon>
        <taxon>Acidaminococcaceae</taxon>
        <taxon>Phascolarctobacterium</taxon>
    </lineage>
</organism>
<dbReference type="AlphaFoldDB" id="A0A1Q6RAH7"/>
<dbReference type="CDD" id="cd07984">
    <property type="entry name" value="LPLAT_LABLAT-like"/>
    <property type="match status" value="1"/>
</dbReference>
<evidence type="ECO:0000256" key="1">
    <source>
        <dbReference type="ARBA" id="ARBA00004533"/>
    </source>
</evidence>
<evidence type="ECO:0000256" key="4">
    <source>
        <dbReference type="ARBA" id="ARBA00022679"/>
    </source>
</evidence>
<evidence type="ECO:0000256" key="5">
    <source>
        <dbReference type="ARBA" id="ARBA00023136"/>
    </source>
</evidence>
<evidence type="ECO:0000256" key="3">
    <source>
        <dbReference type="ARBA" id="ARBA00022519"/>
    </source>
</evidence>
<keyword evidence="4 7" id="KW-0808">Transferase</keyword>
<gene>
    <name evidence="7" type="ORF">BHW43_00380</name>
</gene>
<dbReference type="Proteomes" id="UP000186777">
    <property type="component" value="Unassembled WGS sequence"/>
</dbReference>
<comment type="caution">
    <text evidence="7">The sequence shown here is derived from an EMBL/GenBank/DDBJ whole genome shotgun (WGS) entry which is preliminary data.</text>
</comment>
<proteinExistence type="predicted"/>
<dbReference type="Pfam" id="PF03279">
    <property type="entry name" value="Lip_A_acyltrans"/>
    <property type="match status" value="1"/>
</dbReference>
<evidence type="ECO:0000313" key="7">
    <source>
        <dbReference type="EMBL" id="OLA39388.1"/>
    </source>
</evidence>
<dbReference type="GO" id="GO:0005886">
    <property type="term" value="C:plasma membrane"/>
    <property type="evidence" value="ECO:0007669"/>
    <property type="project" value="UniProtKB-SubCell"/>
</dbReference>
<keyword evidence="2" id="KW-1003">Cell membrane</keyword>
<keyword evidence="5" id="KW-0472">Membrane</keyword>
<dbReference type="PANTHER" id="PTHR30606:SF10">
    <property type="entry name" value="PHOSPHATIDYLINOSITOL MANNOSIDE ACYLTRANSFERASE"/>
    <property type="match status" value="1"/>
</dbReference>
<dbReference type="InterPro" id="IPR004960">
    <property type="entry name" value="LipA_acyltrans"/>
</dbReference>
<name>A0A1Q6RAH7_9FIRM</name>
<dbReference type="EMBL" id="MNTG01000001">
    <property type="protein sequence ID" value="OLA39388.1"/>
    <property type="molecule type" value="Genomic_DNA"/>
</dbReference>
<evidence type="ECO:0000256" key="2">
    <source>
        <dbReference type="ARBA" id="ARBA00022475"/>
    </source>
</evidence>